<dbReference type="InterPro" id="IPR013087">
    <property type="entry name" value="Znf_C2H2_type"/>
</dbReference>
<dbReference type="AlphaFoldDB" id="A0A7L3IW71"/>
<name>A0A7L3IW71_9PASS</name>
<feature type="compositionally biased region" description="Polar residues" evidence="8">
    <location>
        <begin position="15"/>
        <end position="28"/>
    </location>
</feature>
<dbReference type="Proteomes" id="UP000570592">
    <property type="component" value="Unassembled WGS sequence"/>
</dbReference>
<evidence type="ECO:0000259" key="9">
    <source>
        <dbReference type="PROSITE" id="PS50157"/>
    </source>
</evidence>
<feature type="non-terminal residue" evidence="10">
    <location>
        <position position="84"/>
    </location>
</feature>
<evidence type="ECO:0000256" key="1">
    <source>
        <dbReference type="ARBA" id="ARBA00004123"/>
    </source>
</evidence>
<dbReference type="FunFam" id="3.30.160.60:FF:002959">
    <property type="match status" value="1"/>
</dbReference>
<dbReference type="PANTHER" id="PTHR23226:SF416">
    <property type="entry name" value="FI01424P"/>
    <property type="match status" value="1"/>
</dbReference>
<feature type="domain" description="C2H2-type" evidence="9">
    <location>
        <begin position="64"/>
        <end position="84"/>
    </location>
</feature>
<feature type="non-terminal residue" evidence="10">
    <location>
        <position position="1"/>
    </location>
</feature>
<evidence type="ECO:0000313" key="11">
    <source>
        <dbReference type="Proteomes" id="UP000570592"/>
    </source>
</evidence>
<reference evidence="10 11" key="1">
    <citation type="submission" date="2019-09" db="EMBL/GenBank/DDBJ databases">
        <title>Bird 10,000 Genomes (B10K) Project - Family phase.</title>
        <authorList>
            <person name="Zhang G."/>
        </authorList>
    </citation>
    <scope>NUCLEOTIDE SEQUENCE [LARGE SCALE GENOMIC DNA]</scope>
    <source>
        <strain evidence="10">B10K-DU-029-51</strain>
    </source>
</reference>
<dbReference type="Gene3D" id="3.30.160.60">
    <property type="entry name" value="Classic Zinc Finger"/>
    <property type="match status" value="2"/>
</dbReference>
<proteinExistence type="predicted"/>
<accession>A0A7L3IW71</accession>
<comment type="subcellular location">
    <subcellularLocation>
        <location evidence="1">Nucleus</location>
    </subcellularLocation>
</comment>
<evidence type="ECO:0000256" key="4">
    <source>
        <dbReference type="ARBA" id="ARBA00022771"/>
    </source>
</evidence>
<dbReference type="GO" id="GO:0008270">
    <property type="term" value="F:zinc ion binding"/>
    <property type="evidence" value="ECO:0007669"/>
    <property type="project" value="UniProtKB-KW"/>
</dbReference>
<gene>
    <name evidence="10" type="primary">Ckr1_1</name>
    <name evidence="10" type="ORF">PARPUN_R10314</name>
</gene>
<dbReference type="SUPFAM" id="SSF57667">
    <property type="entry name" value="beta-beta-alpha zinc fingers"/>
    <property type="match status" value="1"/>
</dbReference>
<evidence type="ECO:0000256" key="6">
    <source>
        <dbReference type="ARBA" id="ARBA00023242"/>
    </source>
</evidence>
<keyword evidence="4 7" id="KW-0863">Zinc-finger</keyword>
<dbReference type="PANTHER" id="PTHR23226">
    <property type="entry name" value="ZINC FINGER AND SCAN DOMAIN-CONTAINING"/>
    <property type="match status" value="1"/>
</dbReference>
<dbReference type="GO" id="GO:0000981">
    <property type="term" value="F:DNA-binding transcription factor activity, RNA polymerase II-specific"/>
    <property type="evidence" value="ECO:0007669"/>
    <property type="project" value="TreeGrafter"/>
</dbReference>
<dbReference type="FunFam" id="3.30.160.60:FF:000688">
    <property type="entry name" value="zinc finger protein 197 isoform X1"/>
    <property type="match status" value="1"/>
</dbReference>
<dbReference type="InterPro" id="IPR036236">
    <property type="entry name" value="Znf_C2H2_sf"/>
</dbReference>
<dbReference type="PROSITE" id="PS00028">
    <property type="entry name" value="ZINC_FINGER_C2H2_1"/>
    <property type="match status" value="1"/>
</dbReference>
<evidence type="ECO:0000256" key="5">
    <source>
        <dbReference type="ARBA" id="ARBA00022833"/>
    </source>
</evidence>
<keyword evidence="6" id="KW-0539">Nucleus</keyword>
<dbReference type="PROSITE" id="PS50157">
    <property type="entry name" value="ZINC_FINGER_C2H2_2"/>
    <property type="match status" value="2"/>
</dbReference>
<evidence type="ECO:0000256" key="3">
    <source>
        <dbReference type="ARBA" id="ARBA00022737"/>
    </source>
</evidence>
<evidence type="ECO:0000256" key="8">
    <source>
        <dbReference type="SAM" id="MobiDB-lite"/>
    </source>
</evidence>
<comment type="caution">
    <text evidence="10">The sequence shown here is derived from an EMBL/GenBank/DDBJ whole genome shotgun (WGS) entry which is preliminary data.</text>
</comment>
<feature type="domain" description="C2H2-type" evidence="9">
    <location>
        <begin position="36"/>
        <end position="63"/>
    </location>
</feature>
<organism evidence="10 11">
    <name type="scientific">Pardalotus punctatus</name>
    <name type="common">spotted pardalote</name>
    <dbReference type="NCBI Taxonomy" id="254575"/>
    <lineage>
        <taxon>Eukaryota</taxon>
        <taxon>Metazoa</taxon>
        <taxon>Chordata</taxon>
        <taxon>Craniata</taxon>
        <taxon>Vertebrata</taxon>
        <taxon>Euteleostomi</taxon>
        <taxon>Archelosauria</taxon>
        <taxon>Archosauria</taxon>
        <taxon>Dinosauria</taxon>
        <taxon>Saurischia</taxon>
        <taxon>Theropoda</taxon>
        <taxon>Coelurosauria</taxon>
        <taxon>Aves</taxon>
        <taxon>Neognathae</taxon>
        <taxon>Neoaves</taxon>
        <taxon>Telluraves</taxon>
        <taxon>Australaves</taxon>
        <taxon>Passeriformes</taxon>
        <taxon>Meliphagoidea</taxon>
        <taxon>Pardalotidae</taxon>
        <taxon>Pardalotus</taxon>
    </lineage>
</organism>
<evidence type="ECO:0000313" key="10">
    <source>
        <dbReference type="EMBL" id="NXU21499.1"/>
    </source>
</evidence>
<keyword evidence="2" id="KW-0479">Metal-binding</keyword>
<evidence type="ECO:0000256" key="2">
    <source>
        <dbReference type="ARBA" id="ARBA00022723"/>
    </source>
</evidence>
<keyword evidence="11" id="KW-1185">Reference proteome</keyword>
<sequence>KCQDCGKTPKRSQKIAENSNSGENQDLGKNSKEKPYKCGDCGKGFNWNSHLERHRRIHTGEKPFECWECGKSFSWNSHLERHRR</sequence>
<evidence type="ECO:0000256" key="7">
    <source>
        <dbReference type="PROSITE-ProRule" id="PRU00042"/>
    </source>
</evidence>
<dbReference type="GO" id="GO:0005634">
    <property type="term" value="C:nucleus"/>
    <property type="evidence" value="ECO:0007669"/>
    <property type="project" value="UniProtKB-SubCell"/>
</dbReference>
<dbReference type="Pfam" id="PF13465">
    <property type="entry name" value="zf-H2C2_2"/>
    <property type="match status" value="1"/>
</dbReference>
<dbReference type="GO" id="GO:0000978">
    <property type="term" value="F:RNA polymerase II cis-regulatory region sequence-specific DNA binding"/>
    <property type="evidence" value="ECO:0007669"/>
    <property type="project" value="TreeGrafter"/>
</dbReference>
<keyword evidence="3" id="KW-0677">Repeat</keyword>
<keyword evidence="5" id="KW-0862">Zinc</keyword>
<dbReference type="SMART" id="SM00355">
    <property type="entry name" value="ZnF_C2H2"/>
    <property type="match status" value="2"/>
</dbReference>
<dbReference type="EMBL" id="VZTX01046797">
    <property type="protein sequence ID" value="NXU21499.1"/>
    <property type="molecule type" value="Genomic_DNA"/>
</dbReference>
<protein>
    <submittedName>
        <fullName evidence="10">CKR1 protein</fullName>
    </submittedName>
</protein>
<feature type="region of interest" description="Disordered" evidence="8">
    <location>
        <begin position="1"/>
        <end position="34"/>
    </location>
</feature>